<protein>
    <recommendedName>
        <fullName evidence="1">DUF6473 domain-containing protein</fullName>
    </recommendedName>
</protein>
<keyword evidence="3" id="KW-1185">Reference proteome</keyword>
<dbReference type="RefSeq" id="WP_048598350.1">
    <property type="nucleotide sequence ID" value="NZ_CVPC01000005.1"/>
</dbReference>
<dbReference type="AlphaFoldDB" id="A0A0U1NK47"/>
<gene>
    <name evidence="2" type="ORF">NIG5292_00950</name>
</gene>
<dbReference type="Pfam" id="PF20078">
    <property type="entry name" value="DUF6473"/>
    <property type="match status" value="1"/>
</dbReference>
<feature type="domain" description="DUF6473" evidence="1">
    <location>
        <begin position="1"/>
        <end position="271"/>
    </location>
</feature>
<evidence type="ECO:0000313" key="3">
    <source>
        <dbReference type="Proteomes" id="UP000048949"/>
    </source>
</evidence>
<evidence type="ECO:0000313" key="2">
    <source>
        <dbReference type="EMBL" id="CRK74909.1"/>
    </source>
</evidence>
<name>A0A0U1NK47_9RHOB</name>
<reference evidence="2 3" key="1">
    <citation type="submission" date="2015-04" db="EMBL/GenBank/DDBJ databases">
        <authorList>
            <person name="Syromyatnikov M.Y."/>
            <person name="Popov V.N."/>
        </authorList>
    </citation>
    <scope>NUCLEOTIDE SEQUENCE [LARGE SCALE GENOMIC DNA]</scope>
    <source>
        <strain evidence="2 3">CECT 5292</strain>
    </source>
</reference>
<accession>A0A0U1NK47</accession>
<dbReference type="InterPro" id="IPR045524">
    <property type="entry name" value="DUF6473"/>
</dbReference>
<organism evidence="2 3">
    <name type="scientific">Nereida ignava</name>
    <dbReference type="NCBI Taxonomy" id="282199"/>
    <lineage>
        <taxon>Bacteria</taxon>
        <taxon>Pseudomonadati</taxon>
        <taxon>Pseudomonadota</taxon>
        <taxon>Alphaproteobacteria</taxon>
        <taxon>Rhodobacterales</taxon>
        <taxon>Roseobacteraceae</taxon>
        <taxon>Nereida</taxon>
    </lineage>
</organism>
<dbReference type="Proteomes" id="UP000048949">
    <property type="component" value="Unassembled WGS sequence"/>
</dbReference>
<dbReference type="OrthoDB" id="7838347at2"/>
<evidence type="ECO:0000259" key="1">
    <source>
        <dbReference type="Pfam" id="PF20078"/>
    </source>
</evidence>
<sequence length="272" mass="30285">MTIQSTGQTALEYMPCRYGRSKLVFRGPRKRLETDYVAFLGGTETYGKFMPQPFPNLVEQSLNVQCVNFGCVNAGPDVFLGDPFVPGACSKARVTVLEVMGAANLSNRFYSVHPRRNDRFLKPSMLMQTIFRGTDFTEFTFTRHLLSTLQSEAPEKYEIVVDELRQAWLARMRSLLAKIDGKVILLWVKPPMTAQVGPLGGDPLFVDRTMMEQIGQSVTGIVEVDLPSHDAALRLEGMSYTEMDQPAATELWGAPAHQLVAADVTEALTKMV</sequence>
<dbReference type="STRING" id="282199.GCA_001049735_00949"/>
<proteinExistence type="predicted"/>
<dbReference type="EMBL" id="CVQV01000005">
    <property type="protein sequence ID" value="CRK74909.1"/>
    <property type="molecule type" value="Genomic_DNA"/>
</dbReference>